<evidence type="ECO:0008006" key="4">
    <source>
        <dbReference type="Google" id="ProtNLM"/>
    </source>
</evidence>
<dbReference type="EMBL" id="BARW01021029">
    <property type="protein sequence ID" value="GAI98568.1"/>
    <property type="molecule type" value="Genomic_DNA"/>
</dbReference>
<evidence type="ECO:0000256" key="2">
    <source>
        <dbReference type="SAM" id="Phobius"/>
    </source>
</evidence>
<protein>
    <recommendedName>
        <fullName evidence="4">Fibronectin type-III domain-containing protein</fullName>
    </recommendedName>
</protein>
<proteinExistence type="predicted"/>
<keyword evidence="2" id="KW-1133">Transmembrane helix</keyword>
<reference evidence="3" key="1">
    <citation type="journal article" date="2014" name="Front. Microbiol.">
        <title>High frequency of phylogenetically diverse reductive dehalogenase-homologous genes in deep subseafloor sedimentary metagenomes.</title>
        <authorList>
            <person name="Kawai M."/>
            <person name="Futagami T."/>
            <person name="Toyoda A."/>
            <person name="Takaki Y."/>
            <person name="Nishi S."/>
            <person name="Hori S."/>
            <person name="Arai W."/>
            <person name="Tsubouchi T."/>
            <person name="Morono Y."/>
            <person name="Uchiyama I."/>
            <person name="Ito T."/>
            <person name="Fujiyama A."/>
            <person name="Inagaki F."/>
            <person name="Takami H."/>
        </authorList>
    </citation>
    <scope>NUCLEOTIDE SEQUENCE</scope>
    <source>
        <strain evidence="3">Expedition CK06-06</strain>
    </source>
</reference>
<sequence length="191" mass="19885">MKNLNIDNFPKLIINLLIIFVLTTQISYAASINLEWDANSEEDLAGYKIYYGTSSGNYGTPISVGKISASELSGLTEDTTYYVAITAIDTSDNESEKSDEVNGVAQSPPSTTTSVATTTTTALATTTTTTASDTQAPTINITAPTASSTYSTSNSTINIGGTSSDNVGVTQITWSNNRGGSGLTSGTTSWS</sequence>
<evidence type="ECO:0000256" key="1">
    <source>
        <dbReference type="SAM" id="MobiDB-lite"/>
    </source>
</evidence>
<dbReference type="InterPro" id="IPR036116">
    <property type="entry name" value="FN3_sf"/>
</dbReference>
<accession>X1T056</accession>
<organism evidence="3">
    <name type="scientific">marine sediment metagenome</name>
    <dbReference type="NCBI Taxonomy" id="412755"/>
    <lineage>
        <taxon>unclassified sequences</taxon>
        <taxon>metagenomes</taxon>
        <taxon>ecological metagenomes</taxon>
    </lineage>
</organism>
<keyword evidence="2" id="KW-0472">Membrane</keyword>
<dbReference type="InterPro" id="IPR003961">
    <property type="entry name" value="FN3_dom"/>
</dbReference>
<keyword evidence="2" id="KW-0812">Transmembrane</keyword>
<feature type="region of interest" description="Disordered" evidence="1">
    <location>
        <begin position="92"/>
        <end position="118"/>
    </location>
</feature>
<feature type="non-terminal residue" evidence="3">
    <location>
        <position position="191"/>
    </location>
</feature>
<name>X1T056_9ZZZZ</name>
<dbReference type="CDD" id="cd00063">
    <property type="entry name" value="FN3"/>
    <property type="match status" value="1"/>
</dbReference>
<evidence type="ECO:0000313" key="3">
    <source>
        <dbReference type="EMBL" id="GAI98568.1"/>
    </source>
</evidence>
<feature type="compositionally biased region" description="Low complexity" evidence="1">
    <location>
        <begin position="105"/>
        <end position="118"/>
    </location>
</feature>
<dbReference type="AlphaFoldDB" id="X1T056"/>
<dbReference type="Gene3D" id="2.60.40.10">
    <property type="entry name" value="Immunoglobulins"/>
    <property type="match status" value="1"/>
</dbReference>
<dbReference type="SUPFAM" id="SSF49265">
    <property type="entry name" value="Fibronectin type III"/>
    <property type="match status" value="1"/>
</dbReference>
<gene>
    <name evidence="3" type="ORF">S12H4_35411</name>
</gene>
<feature type="transmembrane region" description="Helical" evidence="2">
    <location>
        <begin position="12"/>
        <end position="30"/>
    </location>
</feature>
<dbReference type="InterPro" id="IPR013783">
    <property type="entry name" value="Ig-like_fold"/>
</dbReference>
<comment type="caution">
    <text evidence="3">The sequence shown here is derived from an EMBL/GenBank/DDBJ whole genome shotgun (WGS) entry which is preliminary data.</text>
</comment>